<evidence type="ECO:0000256" key="3">
    <source>
        <dbReference type="ARBA" id="ARBA00004810"/>
    </source>
</evidence>
<dbReference type="InterPro" id="IPR000634">
    <property type="entry name" value="Ser/Thr_deHydtase_PyrdxlP-BS"/>
</dbReference>
<evidence type="ECO:0000256" key="8">
    <source>
        <dbReference type="ARBA" id="ARBA00022898"/>
    </source>
</evidence>
<evidence type="ECO:0000256" key="9">
    <source>
        <dbReference type="ARBA" id="ARBA00023239"/>
    </source>
</evidence>
<evidence type="ECO:0000256" key="2">
    <source>
        <dbReference type="ARBA" id="ARBA00001933"/>
    </source>
</evidence>
<dbReference type="CDD" id="cd04907">
    <property type="entry name" value="ACT_ThrD-I_2"/>
    <property type="match status" value="1"/>
</dbReference>
<protein>
    <recommendedName>
        <fullName evidence="12">L-threonine dehydratase</fullName>
        <ecNumber evidence="12">4.3.1.19</ecNumber>
    </recommendedName>
    <alternativeName>
        <fullName evidence="12">Threonine deaminase</fullName>
    </alternativeName>
</protein>
<dbReference type="GO" id="GO:0009097">
    <property type="term" value="P:isoleucine biosynthetic process"/>
    <property type="evidence" value="ECO:0007669"/>
    <property type="project" value="UniProtKB-UniRule"/>
</dbReference>
<dbReference type="InterPro" id="IPR011820">
    <property type="entry name" value="IlvA"/>
</dbReference>
<evidence type="ECO:0000256" key="11">
    <source>
        <dbReference type="ARBA" id="ARBA00025527"/>
    </source>
</evidence>
<comment type="pathway">
    <text evidence="3 12">Amino-acid biosynthesis; L-isoleucine biosynthesis; 2-oxobutanoate from L-threonine: step 1/1.</text>
</comment>
<dbReference type="InterPro" id="IPR001926">
    <property type="entry name" value="TrpB-like_PALP"/>
</dbReference>
<dbReference type="SUPFAM" id="SSF53686">
    <property type="entry name" value="Tryptophan synthase beta subunit-like PLP-dependent enzymes"/>
    <property type="match status" value="1"/>
</dbReference>
<dbReference type="UniPathway" id="UPA00047">
    <property type="reaction ID" value="UER00054"/>
</dbReference>
<evidence type="ECO:0000256" key="1">
    <source>
        <dbReference type="ARBA" id="ARBA00001274"/>
    </source>
</evidence>
<dbReference type="Gene3D" id="3.40.1020.10">
    <property type="entry name" value="Biosynthetic Threonine Deaminase, Domain 3"/>
    <property type="match status" value="1"/>
</dbReference>
<comment type="cofactor">
    <cofactor evidence="2 12">
        <name>pyridoxal 5'-phosphate</name>
        <dbReference type="ChEBI" id="CHEBI:597326"/>
    </cofactor>
</comment>
<dbReference type="PANTHER" id="PTHR48078">
    <property type="entry name" value="THREONINE DEHYDRATASE, MITOCHONDRIAL-RELATED"/>
    <property type="match status" value="1"/>
</dbReference>
<dbReference type="EC" id="4.3.1.19" evidence="12"/>
<evidence type="ECO:0000256" key="12">
    <source>
        <dbReference type="RuleBase" id="RU362012"/>
    </source>
</evidence>
<dbReference type="Pfam" id="PF00291">
    <property type="entry name" value="PALP"/>
    <property type="match status" value="1"/>
</dbReference>
<dbReference type="PROSITE" id="PS51672">
    <property type="entry name" value="ACT_LIKE"/>
    <property type="match status" value="1"/>
</dbReference>
<evidence type="ECO:0000256" key="6">
    <source>
        <dbReference type="ARBA" id="ARBA00022605"/>
    </source>
</evidence>
<dbReference type="InterPro" id="IPR045865">
    <property type="entry name" value="ACT-like_dom_sf"/>
</dbReference>
<comment type="function">
    <text evidence="11 12">Catalyzes the anaerobic formation of alpha-ketobutyrate and ammonia from threonine in a two-step reaction. The first step involved a dehydration of threonine and a production of enamine intermediates (aminocrotonate), which tautomerizes to its imine form (iminobutyrate). Both intermediates are unstable and short-lived. The second step is the nonenzymatic hydrolysis of the enamine/imine intermediates to form 2-ketobutyrate and free ammonia. In the low water environment of the cell, the second step is accelerated by RidA.</text>
</comment>
<dbReference type="InterPro" id="IPR036052">
    <property type="entry name" value="TrpB-like_PALP_sf"/>
</dbReference>
<organism evidence="14">
    <name type="scientific">Mycobacterium sp. (strain MCS)</name>
    <dbReference type="NCBI Taxonomy" id="164756"/>
    <lineage>
        <taxon>Bacteria</taxon>
        <taxon>Bacillati</taxon>
        <taxon>Actinomycetota</taxon>
        <taxon>Actinomycetes</taxon>
        <taxon>Mycobacteriales</taxon>
        <taxon>Mycobacteriaceae</taxon>
        <taxon>Mycobacterium</taxon>
    </lineage>
</organism>
<evidence type="ECO:0000256" key="5">
    <source>
        <dbReference type="ARBA" id="ARBA00011881"/>
    </source>
</evidence>
<comment type="similarity">
    <text evidence="4 12">Belongs to the serine/threonine dehydratase family.</text>
</comment>
<dbReference type="KEGG" id="mmc:Mmcs_3083"/>
<dbReference type="Gene3D" id="3.40.50.1100">
    <property type="match status" value="2"/>
</dbReference>
<dbReference type="CDD" id="cd01562">
    <property type="entry name" value="Thr-dehyd"/>
    <property type="match status" value="1"/>
</dbReference>
<keyword evidence="7 12" id="KW-0412">Isoleucine biosynthesis</keyword>
<comment type="subunit">
    <text evidence="5 12">Homotetramer.</text>
</comment>
<dbReference type="AlphaFoldDB" id="A0A5Q5BLK9"/>
<keyword evidence="9 12" id="KW-0456">Lyase</keyword>
<evidence type="ECO:0000256" key="10">
    <source>
        <dbReference type="ARBA" id="ARBA00023304"/>
    </source>
</evidence>
<dbReference type="SUPFAM" id="SSF55021">
    <property type="entry name" value="ACT-like"/>
    <property type="match status" value="1"/>
</dbReference>
<sequence length="426" mass="45298">MSAELSQTPRTSPITAADIDEAAQRIVDVVVRTPLQFSERLSEVTGAQVYLKREDLQAVRSYKLRGAFNLISQLTEEEIAAGVVCSSAGNHAQGFAMACRTMGIKGRVYIPAKTPKQKRDRIRYHGREFIELIAVGTTYDLAAAAAIDDVARTGATLVPPYDDVRTMAGQGTIAAEILDDLDAEPDLVIVPVGGGGCIAGITTYLAERTSGTAVLGVEPAGAASMIAALSAGEPVTLDHVDQFVDGAAVNRAGRLPFAALQAAGDMVSLTTVDEGAVCSAMLDLYQNEGIIAEPAGALSVAGLLENNVEPGSTVVCLISGGNNDVSRYGEILERSLVHLGLKHYFLVDFPQEPGALRRFLDEVLGPNDDITLFEYVKRNNRETGEALVGIELGSAADFDGLLTRMRSSDMHVEALEPDSPAYRYLL</sequence>
<keyword evidence="8 12" id="KW-0663">Pyridoxal phosphate</keyword>
<dbReference type="GO" id="GO:0006565">
    <property type="term" value="P:L-serine catabolic process"/>
    <property type="evidence" value="ECO:0007669"/>
    <property type="project" value="TreeGrafter"/>
</dbReference>
<dbReference type="PANTHER" id="PTHR48078:SF11">
    <property type="entry name" value="THREONINE DEHYDRATASE, MITOCHONDRIAL"/>
    <property type="match status" value="1"/>
</dbReference>
<dbReference type="Pfam" id="PF00585">
    <property type="entry name" value="Thr_dehydrat_C"/>
    <property type="match status" value="1"/>
</dbReference>
<dbReference type="NCBIfam" id="TIGR02079">
    <property type="entry name" value="THD1"/>
    <property type="match status" value="1"/>
</dbReference>
<dbReference type="GO" id="GO:0030170">
    <property type="term" value="F:pyridoxal phosphate binding"/>
    <property type="evidence" value="ECO:0007669"/>
    <property type="project" value="InterPro"/>
</dbReference>
<accession>A0A5Q5BLK9</accession>
<keyword evidence="10 12" id="KW-0100">Branched-chain amino acid biosynthesis</keyword>
<dbReference type="EMBL" id="CP000384">
    <property type="protein sequence ID" value="ABG09190.1"/>
    <property type="molecule type" value="Genomic_DNA"/>
</dbReference>
<dbReference type="GO" id="GO:0003941">
    <property type="term" value="F:L-serine ammonia-lyase activity"/>
    <property type="evidence" value="ECO:0007669"/>
    <property type="project" value="TreeGrafter"/>
</dbReference>
<comment type="catalytic activity">
    <reaction evidence="1 12">
        <text>L-threonine = 2-oxobutanoate + NH4(+)</text>
        <dbReference type="Rhea" id="RHEA:22108"/>
        <dbReference type="ChEBI" id="CHEBI:16763"/>
        <dbReference type="ChEBI" id="CHEBI:28938"/>
        <dbReference type="ChEBI" id="CHEBI:57926"/>
        <dbReference type="EC" id="4.3.1.19"/>
    </reaction>
</comment>
<dbReference type="FunFam" id="3.40.1020.10:FF:000002">
    <property type="entry name" value="L-threonine dehydratase"/>
    <property type="match status" value="1"/>
</dbReference>
<keyword evidence="6 12" id="KW-0028">Amino-acid biosynthesis</keyword>
<proteinExistence type="inferred from homology"/>
<dbReference type="FunFam" id="3.40.50.1100:FF:000005">
    <property type="entry name" value="Threonine dehydratase catabolic"/>
    <property type="match status" value="1"/>
</dbReference>
<dbReference type="InterPro" id="IPR050147">
    <property type="entry name" value="Ser/Thr_Dehydratase"/>
</dbReference>
<dbReference type="GO" id="GO:0004794">
    <property type="term" value="F:threonine deaminase activity"/>
    <property type="evidence" value="ECO:0007669"/>
    <property type="project" value="UniProtKB-UniRule"/>
</dbReference>
<dbReference type="InterPro" id="IPR038110">
    <property type="entry name" value="TD_ACT-like_sf"/>
</dbReference>
<evidence type="ECO:0000256" key="4">
    <source>
        <dbReference type="ARBA" id="ARBA00010869"/>
    </source>
</evidence>
<name>A0A5Q5BLK9_MYCSS</name>
<reference evidence="14" key="1">
    <citation type="submission" date="2006-06" db="EMBL/GenBank/DDBJ databases">
        <title>Complete sequence of chromosome of Mycobacterium sp. MCS.</title>
        <authorList>
            <consortium name="US DOE Joint Genome Institute"/>
            <person name="Copeland A."/>
            <person name="Lucas S."/>
            <person name="Lapidus A."/>
            <person name="Barry K."/>
            <person name="Detter J.C."/>
            <person name="Glavina del Rio T."/>
            <person name="Hammon N."/>
            <person name="Israni S."/>
            <person name="Dalin E."/>
            <person name="Tice H."/>
            <person name="Pitluck S."/>
            <person name="Martinez M."/>
            <person name="Schmutz J."/>
            <person name="Larimer F."/>
            <person name="Land M."/>
            <person name="Hauser L."/>
            <person name="Kyrpides N."/>
            <person name="Kim E."/>
            <person name="Miller C.D."/>
            <person name="Hughes J.E."/>
            <person name="Anderson A.J."/>
            <person name="Sims R.C."/>
            <person name="Richardson P."/>
        </authorList>
    </citation>
    <scope>NUCLEOTIDE SEQUENCE [LARGE SCALE GENOMIC DNA]</scope>
    <source>
        <strain evidence="14">MCS</strain>
    </source>
</reference>
<evidence type="ECO:0000259" key="13">
    <source>
        <dbReference type="PROSITE" id="PS51672"/>
    </source>
</evidence>
<gene>
    <name evidence="12" type="primary">ilvA</name>
    <name evidence="14" type="ordered locus">Mmcs_3083</name>
</gene>
<feature type="domain" description="ACT-like" evidence="13">
    <location>
        <begin position="343"/>
        <end position="417"/>
    </location>
</feature>
<dbReference type="InterPro" id="IPR001721">
    <property type="entry name" value="TD_ACT-like"/>
</dbReference>
<dbReference type="NCBIfam" id="NF006390">
    <property type="entry name" value="PRK08639.1"/>
    <property type="match status" value="1"/>
</dbReference>
<dbReference type="GO" id="GO:0006567">
    <property type="term" value="P:L-threonine catabolic process"/>
    <property type="evidence" value="ECO:0007669"/>
    <property type="project" value="TreeGrafter"/>
</dbReference>
<dbReference type="PROSITE" id="PS00165">
    <property type="entry name" value="DEHYDRATASE_SER_THR"/>
    <property type="match status" value="1"/>
</dbReference>
<evidence type="ECO:0000256" key="7">
    <source>
        <dbReference type="ARBA" id="ARBA00022624"/>
    </source>
</evidence>
<evidence type="ECO:0000313" key="14">
    <source>
        <dbReference type="EMBL" id="ABG09190.1"/>
    </source>
</evidence>